<gene>
    <name evidence="1" type="ORF">PoB_004117800</name>
</gene>
<evidence type="ECO:0000313" key="2">
    <source>
        <dbReference type="Proteomes" id="UP000735302"/>
    </source>
</evidence>
<sequence length="88" mass="9789">MHFPLKQLERERNLSEELFDMSDNSRSERPLTASGDAGVAAGQQSLAVDKGLFEGIIEDVLISKSSVHKVLTDIFDKEKMFSNGFLIC</sequence>
<dbReference type="AlphaFoldDB" id="A0AAV4B6E6"/>
<comment type="caution">
    <text evidence="1">The sequence shown here is derived from an EMBL/GenBank/DDBJ whole genome shotgun (WGS) entry which is preliminary data.</text>
</comment>
<dbReference type="Proteomes" id="UP000735302">
    <property type="component" value="Unassembled WGS sequence"/>
</dbReference>
<name>A0AAV4B6E6_9GAST</name>
<evidence type="ECO:0000313" key="1">
    <source>
        <dbReference type="EMBL" id="GFO14673.1"/>
    </source>
</evidence>
<organism evidence="1 2">
    <name type="scientific">Plakobranchus ocellatus</name>
    <dbReference type="NCBI Taxonomy" id="259542"/>
    <lineage>
        <taxon>Eukaryota</taxon>
        <taxon>Metazoa</taxon>
        <taxon>Spiralia</taxon>
        <taxon>Lophotrochozoa</taxon>
        <taxon>Mollusca</taxon>
        <taxon>Gastropoda</taxon>
        <taxon>Heterobranchia</taxon>
        <taxon>Euthyneura</taxon>
        <taxon>Panpulmonata</taxon>
        <taxon>Sacoglossa</taxon>
        <taxon>Placobranchoidea</taxon>
        <taxon>Plakobranchidae</taxon>
        <taxon>Plakobranchus</taxon>
    </lineage>
</organism>
<proteinExistence type="predicted"/>
<reference evidence="1 2" key="1">
    <citation type="journal article" date="2021" name="Elife">
        <title>Chloroplast acquisition without the gene transfer in kleptoplastic sea slugs, Plakobranchus ocellatus.</title>
        <authorList>
            <person name="Maeda T."/>
            <person name="Takahashi S."/>
            <person name="Yoshida T."/>
            <person name="Shimamura S."/>
            <person name="Takaki Y."/>
            <person name="Nagai Y."/>
            <person name="Toyoda A."/>
            <person name="Suzuki Y."/>
            <person name="Arimoto A."/>
            <person name="Ishii H."/>
            <person name="Satoh N."/>
            <person name="Nishiyama T."/>
            <person name="Hasebe M."/>
            <person name="Maruyama T."/>
            <person name="Minagawa J."/>
            <person name="Obokata J."/>
            <person name="Shigenobu S."/>
        </authorList>
    </citation>
    <scope>NUCLEOTIDE SEQUENCE [LARGE SCALE GENOMIC DNA]</scope>
</reference>
<protein>
    <submittedName>
        <fullName evidence="1">Uncharacterized protein</fullName>
    </submittedName>
</protein>
<accession>A0AAV4B6E6</accession>
<dbReference type="EMBL" id="BLXT01004580">
    <property type="protein sequence ID" value="GFO14673.1"/>
    <property type="molecule type" value="Genomic_DNA"/>
</dbReference>
<keyword evidence="2" id="KW-1185">Reference proteome</keyword>